<accession>A0A2T7BN12</accession>
<proteinExistence type="inferred from homology"/>
<dbReference type="PANTHER" id="PTHR43782">
    <property type="entry name" value="ARGINASE"/>
    <property type="match status" value="1"/>
</dbReference>
<comment type="caution">
    <text evidence="5">The sequence shown here is derived from an EMBL/GenBank/DDBJ whole genome shotgun (WGS) entry which is preliminary data.</text>
</comment>
<dbReference type="PROSITE" id="PS51409">
    <property type="entry name" value="ARGINASE_2"/>
    <property type="match status" value="1"/>
</dbReference>
<dbReference type="RefSeq" id="WP_108685707.1">
    <property type="nucleotide sequence ID" value="NZ_QCYK01000001.1"/>
</dbReference>
<dbReference type="GO" id="GO:0030145">
    <property type="term" value="F:manganese ion binding"/>
    <property type="evidence" value="ECO:0007669"/>
    <property type="project" value="TreeGrafter"/>
</dbReference>
<name>A0A2T7BN12_9BACT</name>
<dbReference type="GO" id="GO:0004053">
    <property type="term" value="F:arginase activity"/>
    <property type="evidence" value="ECO:0007669"/>
    <property type="project" value="TreeGrafter"/>
</dbReference>
<dbReference type="PANTHER" id="PTHR43782:SF3">
    <property type="entry name" value="ARGINASE"/>
    <property type="match status" value="1"/>
</dbReference>
<keyword evidence="1" id="KW-0479">Metal-binding</keyword>
<dbReference type="PRINTS" id="PR00116">
    <property type="entry name" value="ARGINASE"/>
</dbReference>
<dbReference type="CDD" id="cd09999">
    <property type="entry name" value="Arginase-like_1"/>
    <property type="match status" value="1"/>
</dbReference>
<dbReference type="OrthoDB" id="9789727at2"/>
<keyword evidence="2" id="KW-0378">Hydrolase</keyword>
<evidence type="ECO:0000256" key="1">
    <source>
        <dbReference type="ARBA" id="ARBA00022723"/>
    </source>
</evidence>
<dbReference type="InterPro" id="IPR023696">
    <property type="entry name" value="Ureohydrolase_dom_sf"/>
</dbReference>
<protein>
    <submittedName>
        <fullName evidence="5">Arginase</fullName>
    </submittedName>
</protein>
<dbReference type="AlphaFoldDB" id="A0A2T7BN12"/>
<evidence type="ECO:0000313" key="6">
    <source>
        <dbReference type="Proteomes" id="UP000244450"/>
    </source>
</evidence>
<dbReference type="SUPFAM" id="SSF52768">
    <property type="entry name" value="Arginase/deacetylase"/>
    <property type="match status" value="1"/>
</dbReference>
<keyword evidence="3" id="KW-0464">Manganese</keyword>
<gene>
    <name evidence="5" type="ORF">DCC81_06260</name>
</gene>
<evidence type="ECO:0000256" key="2">
    <source>
        <dbReference type="ARBA" id="ARBA00022801"/>
    </source>
</evidence>
<dbReference type="Proteomes" id="UP000244450">
    <property type="component" value="Unassembled WGS sequence"/>
</dbReference>
<keyword evidence="6" id="KW-1185">Reference proteome</keyword>
<comment type="similarity">
    <text evidence="4">Belongs to the arginase family.</text>
</comment>
<reference evidence="5 6" key="1">
    <citation type="submission" date="2018-04" db="EMBL/GenBank/DDBJ databases">
        <title>Chitinophaga fuyangensis sp. nov., isolated from soil in a chemical factory.</title>
        <authorList>
            <person name="Chen K."/>
        </authorList>
    </citation>
    <scope>NUCLEOTIDE SEQUENCE [LARGE SCALE GENOMIC DNA]</scope>
    <source>
        <strain evidence="5 6">LY-1</strain>
    </source>
</reference>
<dbReference type="InterPro" id="IPR006035">
    <property type="entry name" value="Ureohydrolase"/>
</dbReference>
<organism evidence="5 6">
    <name type="scientific">Chitinophaga parva</name>
    <dbReference type="NCBI Taxonomy" id="2169414"/>
    <lineage>
        <taxon>Bacteria</taxon>
        <taxon>Pseudomonadati</taxon>
        <taxon>Bacteroidota</taxon>
        <taxon>Chitinophagia</taxon>
        <taxon>Chitinophagales</taxon>
        <taxon>Chitinophagaceae</taxon>
        <taxon>Chitinophaga</taxon>
    </lineage>
</organism>
<evidence type="ECO:0000256" key="3">
    <source>
        <dbReference type="ARBA" id="ARBA00023211"/>
    </source>
</evidence>
<sequence length="303" mass="32984">MAPIRTFIAAPSNLGLKPPAPGVAPGVRHLPEHLQQFSFASRAGAVQTIYLEPPTYHGDIDPETRMRNADAIRGYSIVLAEQVQDTVRAGRQAIVLGGDCSILLGCMLGLRSQGNYGLFFLDGHTDYMWPEHSATGGVAGMDLALVTGNGHEKLTDIHHCRPYVPEQQVFCCGNRVPDESYVQLIRQSQINYYDLDALRRFGLPATAVQFLQLVETRGLDGFWVHLDVDVLHNDLMPCVDSPQPGGLSYAELRSVLLPLLSAPACKGIDITILDPTLDPDGRYASVFVDHLTGILQDAATAVL</sequence>
<evidence type="ECO:0000256" key="4">
    <source>
        <dbReference type="PROSITE-ProRule" id="PRU00742"/>
    </source>
</evidence>
<evidence type="ECO:0000313" key="5">
    <source>
        <dbReference type="EMBL" id="PUZ29068.1"/>
    </source>
</evidence>
<dbReference type="GO" id="GO:0005737">
    <property type="term" value="C:cytoplasm"/>
    <property type="evidence" value="ECO:0007669"/>
    <property type="project" value="TreeGrafter"/>
</dbReference>
<dbReference type="EMBL" id="QCYK01000001">
    <property type="protein sequence ID" value="PUZ29068.1"/>
    <property type="molecule type" value="Genomic_DNA"/>
</dbReference>
<dbReference type="Pfam" id="PF00491">
    <property type="entry name" value="Arginase"/>
    <property type="match status" value="1"/>
</dbReference>
<dbReference type="Gene3D" id="3.40.800.10">
    <property type="entry name" value="Ureohydrolase domain"/>
    <property type="match status" value="1"/>
</dbReference>